<dbReference type="GO" id="GO:0032259">
    <property type="term" value="P:methylation"/>
    <property type="evidence" value="ECO:0007669"/>
    <property type="project" value="UniProtKB-KW"/>
</dbReference>
<comment type="caution">
    <text evidence="6">The sequence shown here is derived from an EMBL/GenBank/DDBJ whole genome shotgun (WGS) entry which is preliminary data.</text>
</comment>
<keyword evidence="7" id="KW-1185">Reference proteome</keyword>
<feature type="domain" description="MRM3-like substrate binding" evidence="5">
    <location>
        <begin position="9"/>
        <end position="94"/>
    </location>
</feature>
<protein>
    <submittedName>
        <fullName evidence="6">RNA methyltransferase</fullName>
    </submittedName>
</protein>
<evidence type="ECO:0000313" key="7">
    <source>
        <dbReference type="Proteomes" id="UP001356170"/>
    </source>
</evidence>
<reference evidence="6 7" key="1">
    <citation type="submission" date="2024-01" db="EMBL/GenBank/DDBJ databases">
        <title>Novel species of the genus Luteimonas isolated from rivers.</title>
        <authorList>
            <person name="Lu H."/>
        </authorList>
    </citation>
    <scope>NUCLEOTIDE SEQUENCE [LARGE SCALE GENOMIC DNA]</scope>
    <source>
        <strain evidence="6 7">FXH3W</strain>
    </source>
</reference>
<keyword evidence="3" id="KW-0808">Transferase</keyword>
<dbReference type="InterPro" id="IPR051259">
    <property type="entry name" value="rRNA_Methyltransferase"/>
</dbReference>
<evidence type="ECO:0000313" key="6">
    <source>
        <dbReference type="EMBL" id="MEF2155737.1"/>
    </source>
</evidence>
<dbReference type="Gene3D" id="3.40.1280.10">
    <property type="match status" value="1"/>
</dbReference>
<dbReference type="GO" id="GO:0008168">
    <property type="term" value="F:methyltransferase activity"/>
    <property type="evidence" value="ECO:0007669"/>
    <property type="project" value="UniProtKB-KW"/>
</dbReference>
<dbReference type="EMBL" id="JAZHBO010000002">
    <property type="protein sequence ID" value="MEF2155737.1"/>
    <property type="molecule type" value="Genomic_DNA"/>
</dbReference>
<dbReference type="SUPFAM" id="SSF75217">
    <property type="entry name" value="alpha/beta knot"/>
    <property type="match status" value="1"/>
</dbReference>
<dbReference type="InterPro" id="IPR029026">
    <property type="entry name" value="tRNA_m1G_MTases_N"/>
</dbReference>
<accession>A0ABU7V1N1</accession>
<evidence type="ECO:0000256" key="1">
    <source>
        <dbReference type="ARBA" id="ARBA00007228"/>
    </source>
</evidence>
<evidence type="ECO:0000259" key="5">
    <source>
        <dbReference type="Pfam" id="PF22435"/>
    </source>
</evidence>
<proteinExistence type="inferred from homology"/>
<name>A0ABU7V1N1_9GAMM</name>
<evidence type="ECO:0000256" key="2">
    <source>
        <dbReference type="ARBA" id="ARBA00022603"/>
    </source>
</evidence>
<evidence type="ECO:0000259" key="4">
    <source>
        <dbReference type="Pfam" id="PF00588"/>
    </source>
</evidence>
<sequence>MDYIHSRQNPVVKHLIKLAGTHRERVRSRQAVISGAHLIEAALQARFPLRHVFLRDGSTDAEVRALAETAVAAGSRVTTLSGELFDAIEQMPSQTGLLALIDWPERMTLDASRGAVYLENVQDPGNVGSILRTAAATATGQVWLSKGCADVWSPKVLRAAMGAHFVLDLIEDVTIADLPRASLAVTTLERATSLYTAGLPAEGILAFGAEGGGVSAELLERADVRLHIPMNDRIESLNVAAAAAVCLFERQRRQQQDGLKS</sequence>
<dbReference type="InterPro" id="IPR029064">
    <property type="entry name" value="Ribosomal_eL30-like_sf"/>
</dbReference>
<organism evidence="6 7">
    <name type="scientific">Aquilutibacter rugosus</name>
    <dbReference type="NCBI Taxonomy" id="3115820"/>
    <lineage>
        <taxon>Bacteria</taxon>
        <taxon>Pseudomonadati</taxon>
        <taxon>Pseudomonadota</taxon>
        <taxon>Gammaproteobacteria</taxon>
        <taxon>Lysobacterales</taxon>
        <taxon>Lysobacteraceae</taxon>
        <taxon>Aquilutibacter</taxon>
    </lineage>
</organism>
<keyword evidence="2 6" id="KW-0489">Methyltransferase</keyword>
<dbReference type="InterPro" id="IPR053888">
    <property type="entry name" value="MRM3-like_sub_bind"/>
</dbReference>
<dbReference type="PANTHER" id="PTHR43191:SF2">
    <property type="entry name" value="RRNA METHYLTRANSFERASE 3, MITOCHONDRIAL"/>
    <property type="match status" value="1"/>
</dbReference>
<dbReference type="Gene3D" id="3.30.1330.30">
    <property type="match status" value="1"/>
</dbReference>
<dbReference type="PANTHER" id="PTHR43191">
    <property type="entry name" value="RRNA METHYLTRANSFERASE 3"/>
    <property type="match status" value="1"/>
</dbReference>
<dbReference type="RefSeq" id="WP_331690083.1">
    <property type="nucleotide sequence ID" value="NZ_JAZHBN010000007.1"/>
</dbReference>
<comment type="similarity">
    <text evidence="1">Belongs to the class IV-like SAM-binding methyltransferase superfamily. RNA methyltransferase TrmH family.</text>
</comment>
<dbReference type="SUPFAM" id="SSF55315">
    <property type="entry name" value="L30e-like"/>
    <property type="match status" value="1"/>
</dbReference>
<dbReference type="CDD" id="cd18095">
    <property type="entry name" value="SpoU-like_rRNA-MTase"/>
    <property type="match status" value="1"/>
</dbReference>
<dbReference type="InterPro" id="IPR001537">
    <property type="entry name" value="SpoU_MeTrfase"/>
</dbReference>
<gene>
    <name evidence="6" type="ORF">V3390_05740</name>
</gene>
<dbReference type="Pfam" id="PF22435">
    <property type="entry name" value="MRM3-like_sub_bind"/>
    <property type="match status" value="1"/>
</dbReference>
<dbReference type="Proteomes" id="UP001356170">
    <property type="component" value="Unassembled WGS sequence"/>
</dbReference>
<feature type="domain" description="tRNA/rRNA methyltransferase SpoU type" evidence="4">
    <location>
        <begin position="116"/>
        <end position="248"/>
    </location>
</feature>
<evidence type="ECO:0000256" key="3">
    <source>
        <dbReference type="ARBA" id="ARBA00022679"/>
    </source>
</evidence>
<dbReference type="Pfam" id="PF00588">
    <property type="entry name" value="SpoU_methylase"/>
    <property type="match status" value="1"/>
</dbReference>
<dbReference type="InterPro" id="IPR029028">
    <property type="entry name" value="Alpha/beta_knot_MTases"/>
</dbReference>